<gene>
    <name evidence="1" type="ORF">HPBE_LOCUS2994</name>
</gene>
<proteinExistence type="predicted"/>
<dbReference type="Proteomes" id="UP000050761">
    <property type="component" value="Unassembled WGS sequence"/>
</dbReference>
<keyword evidence="2" id="KW-1185">Reference proteome</keyword>
<dbReference type="GO" id="GO:0005615">
    <property type="term" value="C:extracellular space"/>
    <property type="evidence" value="ECO:0007669"/>
    <property type="project" value="TreeGrafter"/>
</dbReference>
<dbReference type="Gene3D" id="3.40.720.10">
    <property type="entry name" value="Alkaline Phosphatase, subunit A"/>
    <property type="match status" value="1"/>
</dbReference>
<dbReference type="OrthoDB" id="413313at2759"/>
<evidence type="ECO:0000313" key="3">
    <source>
        <dbReference type="WBParaSite" id="HPBE_0000299301-mRNA-1"/>
    </source>
</evidence>
<accession>A0A183FA01</accession>
<reference evidence="3" key="2">
    <citation type="submission" date="2019-09" db="UniProtKB">
        <authorList>
            <consortium name="WormBaseParasite"/>
        </authorList>
    </citation>
    <scope>IDENTIFICATION</scope>
</reference>
<dbReference type="EMBL" id="UZAH01005917">
    <property type="protein sequence ID" value="VDO29968.1"/>
    <property type="molecule type" value="Genomic_DNA"/>
</dbReference>
<organism evidence="2 3">
    <name type="scientific">Heligmosomoides polygyrus</name>
    <name type="common">Parasitic roundworm</name>
    <dbReference type="NCBI Taxonomy" id="6339"/>
    <lineage>
        <taxon>Eukaryota</taxon>
        <taxon>Metazoa</taxon>
        <taxon>Ecdysozoa</taxon>
        <taxon>Nematoda</taxon>
        <taxon>Chromadorea</taxon>
        <taxon>Rhabditida</taxon>
        <taxon>Rhabditina</taxon>
        <taxon>Rhabditomorpha</taxon>
        <taxon>Strongyloidea</taxon>
        <taxon>Heligmosomidae</taxon>
        <taxon>Heligmosomoides</taxon>
    </lineage>
</organism>
<protein>
    <submittedName>
        <fullName evidence="3">CASPASE_P20 domain-containing protein</fullName>
    </submittedName>
</protein>
<dbReference type="InterPro" id="IPR004245">
    <property type="entry name" value="DUF229"/>
</dbReference>
<dbReference type="WBParaSite" id="HPBE_0000299301-mRNA-1">
    <property type="protein sequence ID" value="HPBE_0000299301-mRNA-1"/>
    <property type="gene ID" value="HPBE_0000299301"/>
</dbReference>
<name>A0A183FA01_HELPZ</name>
<dbReference type="SUPFAM" id="SSF53649">
    <property type="entry name" value="Alkaline phosphatase-like"/>
    <property type="match status" value="1"/>
</dbReference>
<dbReference type="PANTHER" id="PTHR10974">
    <property type="entry name" value="FI08016P-RELATED"/>
    <property type="match status" value="1"/>
</dbReference>
<dbReference type="Pfam" id="PF02995">
    <property type="entry name" value="DUF229"/>
    <property type="match status" value="1"/>
</dbReference>
<sequence length="284" mass="32591">MTYLSEEVGDFPSLLGNISLDVEHDLRPFYAYSRQTTKGYCTTDGRVASHEYLENWRNALLHSKERCHFSMHFMRTLSRGDSDYLSTLDTELRESLEILKANGMFENTVFVVMAGHGNRLKVRDELFTARVEERSPLFSIKLPEKFLRKHFMPKFWMDQNVNRLTTTNDVALTLRDIATMSFVGAKKMDEEEALLGASLLRIGHSYYRSCDDANIPPHLCLCMDEKSLLSEQFKKACNATRKALWAANACRNLTASAIKRLREIDKDSGRKARGIPERPPAIKR</sequence>
<evidence type="ECO:0000313" key="1">
    <source>
        <dbReference type="EMBL" id="VDO29968.1"/>
    </source>
</evidence>
<dbReference type="InterPro" id="IPR017850">
    <property type="entry name" value="Alkaline_phosphatase_core_sf"/>
</dbReference>
<reference evidence="1 2" key="1">
    <citation type="submission" date="2018-11" db="EMBL/GenBank/DDBJ databases">
        <authorList>
            <consortium name="Pathogen Informatics"/>
        </authorList>
    </citation>
    <scope>NUCLEOTIDE SEQUENCE [LARGE SCALE GENOMIC DNA]</scope>
</reference>
<dbReference type="AlphaFoldDB" id="A0A183FA01"/>
<dbReference type="PANTHER" id="PTHR10974:SF1">
    <property type="entry name" value="FI08016P-RELATED"/>
    <property type="match status" value="1"/>
</dbReference>
<evidence type="ECO:0000313" key="2">
    <source>
        <dbReference type="Proteomes" id="UP000050761"/>
    </source>
</evidence>
<accession>A0A3P7XJG0</accession>